<reference evidence="1 2" key="2">
    <citation type="submission" date="2008-10" db="EMBL/GenBank/DDBJ databases">
        <authorList>
            <person name="Fulton L."/>
            <person name="Clifton S."/>
            <person name="Fulton B."/>
            <person name="Xu J."/>
            <person name="Minx P."/>
            <person name="Pepin K.H."/>
            <person name="Johnson M."/>
            <person name="Thiruvilangam P."/>
            <person name="Bhonagiri V."/>
            <person name="Nash W.E."/>
            <person name="Mardis E.R."/>
            <person name="Wilson R.K."/>
        </authorList>
    </citation>
    <scope>NUCLEOTIDE SEQUENCE [LARGE SCALE GENOMIC DNA]</scope>
    <source>
        <strain evidence="1 2">DSM 13279</strain>
    </source>
</reference>
<comment type="caution">
    <text evidence="1">The sequence shown here is derived from an EMBL/GenBank/DDBJ whole genome shotgun (WGS) entry which is preliminary data.</text>
</comment>
<dbReference type="SFLD" id="SFLDG01129">
    <property type="entry name" value="C1.5:_HAD__Beta-PGM__Phosphata"/>
    <property type="match status" value="1"/>
</dbReference>
<name>B6GA63_9ACTN</name>
<dbReference type="STRING" id="445975.COLSTE_00958"/>
<dbReference type="NCBIfam" id="TIGR01509">
    <property type="entry name" value="HAD-SF-IA-v3"/>
    <property type="match status" value="1"/>
</dbReference>
<keyword evidence="1" id="KW-0378">Hydrolase</keyword>
<evidence type="ECO:0000313" key="2">
    <source>
        <dbReference type="Proteomes" id="UP000003560"/>
    </source>
</evidence>
<dbReference type="Gene3D" id="3.40.50.1000">
    <property type="entry name" value="HAD superfamily/HAD-like"/>
    <property type="match status" value="1"/>
</dbReference>
<dbReference type="GO" id="GO:0006281">
    <property type="term" value="P:DNA repair"/>
    <property type="evidence" value="ECO:0007669"/>
    <property type="project" value="TreeGrafter"/>
</dbReference>
<protein>
    <submittedName>
        <fullName evidence="1">HAD hydrolase, family IA, variant 3</fullName>
    </submittedName>
</protein>
<gene>
    <name evidence="1" type="ORF">COLSTE_00958</name>
</gene>
<dbReference type="HOGENOM" id="CLU_045011_19_1_11"/>
<dbReference type="SUPFAM" id="SSF56784">
    <property type="entry name" value="HAD-like"/>
    <property type="match status" value="1"/>
</dbReference>
<dbReference type="OrthoDB" id="9776368at2"/>
<dbReference type="SFLD" id="SFLDG01135">
    <property type="entry name" value="C1.5.6:_HAD__Beta-PGM__Phospha"/>
    <property type="match status" value="1"/>
</dbReference>
<dbReference type="PANTHER" id="PTHR43434">
    <property type="entry name" value="PHOSPHOGLYCOLATE PHOSPHATASE"/>
    <property type="match status" value="1"/>
</dbReference>
<dbReference type="Pfam" id="PF13419">
    <property type="entry name" value="HAD_2"/>
    <property type="match status" value="1"/>
</dbReference>
<evidence type="ECO:0000313" key="1">
    <source>
        <dbReference type="EMBL" id="EEA90918.1"/>
    </source>
</evidence>
<dbReference type="PANTHER" id="PTHR43434:SF1">
    <property type="entry name" value="PHOSPHOGLYCOLATE PHOSPHATASE"/>
    <property type="match status" value="1"/>
</dbReference>
<keyword evidence="2" id="KW-1185">Reference proteome</keyword>
<dbReference type="InterPro" id="IPR041492">
    <property type="entry name" value="HAD_2"/>
</dbReference>
<reference evidence="1 2" key="1">
    <citation type="submission" date="2008-10" db="EMBL/GenBank/DDBJ databases">
        <title>Draft genome sequence of Collinsella stercoris (DSM 13279).</title>
        <authorList>
            <person name="Sudarsanam P."/>
            <person name="Ley R."/>
            <person name="Guruge J."/>
            <person name="Turnbaugh P.J."/>
            <person name="Mahowald M."/>
            <person name="Liep D."/>
            <person name="Gordon J."/>
        </authorList>
    </citation>
    <scope>NUCLEOTIDE SEQUENCE [LARGE SCALE GENOMIC DNA]</scope>
    <source>
        <strain evidence="1 2">DSM 13279</strain>
    </source>
</reference>
<dbReference type="GO" id="GO:0008967">
    <property type="term" value="F:phosphoglycolate phosphatase activity"/>
    <property type="evidence" value="ECO:0007669"/>
    <property type="project" value="TreeGrafter"/>
</dbReference>
<dbReference type="EMBL" id="ABXJ01000055">
    <property type="protein sequence ID" value="EEA90918.1"/>
    <property type="molecule type" value="Genomic_DNA"/>
</dbReference>
<dbReference type="NCBIfam" id="TIGR01549">
    <property type="entry name" value="HAD-SF-IA-v1"/>
    <property type="match status" value="1"/>
</dbReference>
<dbReference type="Gene3D" id="1.10.150.240">
    <property type="entry name" value="Putative phosphatase, domain 2"/>
    <property type="match status" value="1"/>
</dbReference>
<dbReference type="RefSeq" id="WP_006720616.1">
    <property type="nucleotide sequence ID" value="NZ_CP085935.1"/>
</dbReference>
<dbReference type="InterPro" id="IPR036412">
    <property type="entry name" value="HAD-like_sf"/>
</dbReference>
<dbReference type="InterPro" id="IPR050155">
    <property type="entry name" value="HAD-like_hydrolase_sf"/>
</dbReference>
<accession>B6GA63</accession>
<sequence>MTYTHVIFDLDGTLLNTLEDLACAGNHVCKMRGWPTFTQDQFRYKVGNGQVKLVERLIPAEFAGDGRVLEQALADYRSYYAEHREDHTAPYEGILTLLDQLGNEGVSLSVLSNKDHAATEPLVRKYFGDRFDVVQGRIDAFPPKPEAPITLHVLERLGADPAATLYVGDSNVDIACGHNAGLHACGVAWGFRGRRELEEAGADYVVDTPMELLDIVTGMPAER</sequence>
<dbReference type="eggNOG" id="COG0546">
    <property type="taxonomic scope" value="Bacteria"/>
</dbReference>
<dbReference type="GO" id="GO:0005829">
    <property type="term" value="C:cytosol"/>
    <property type="evidence" value="ECO:0007669"/>
    <property type="project" value="TreeGrafter"/>
</dbReference>
<dbReference type="InterPro" id="IPR023198">
    <property type="entry name" value="PGP-like_dom2"/>
</dbReference>
<dbReference type="InterPro" id="IPR023214">
    <property type="entry name" value="HAD_sf"/>
</dbReference>
<dbReference type="AlphaFoldDB" id="B6GA63"/>
<dbReference type="SFLD" id="SFLDS00003">
    <property type="entry name" value="Haloacid_Dehalogenase"/>
    <property type="match status" value="1"/>
</dbReference>
<dbReference type="GeneID" id="98002075"/>
<dbReference type="Proteomes" id="UP000003560">
    <property type="component" value="Unassembled WGS sequence"/>
</dbReference>
<proteinExistence type="predicted"/>
<dbReference type="InterPro" id="IPR006439">
    <property type="entry name" value="HAD-SF_hydro_IA"/>
</dbReference>
<organism evidence="1 2">
    <name type="scientific">Collinsella stercoris DSM 13279</name>
    <dbReference type="NCBI Taxonomy" id="445975"/>
    <lineage>
        <taxon>Bacteria</taxon>
        <taxon>Bacillati</taxon>
        <taxon>Actinomycetota</taxon>
        <taxon>Coriobacteriia</taxon>
        <taxon>Coriobacteriales</taxon>
        <taxon>Coriobacteriaceae</taxon>
        <taxon>Collinsella</taxon>
    </lineage>
</organism>